<dbReference type="InterPro" id="IPR011042">
    <property type="entry name" value="6-blade_b-propeller_TolB-like"/>
</dbReference>
<dbReference type="Proteomes" id="UP000294257">
    <property type="component" value="Unassembled WGS sequence"/>
</dbReference>
<dbReference type="GO" id="GO:0016158">
    <property type="term" value="F:inositol hexakisphosphate 3-phosphatase activity"/>
    <property type="evidence" value="ECO:0007669"/>
    <property type="project" value="InterPro"/>
</dbReference>
<protein>
    <submittedName>
        <fullName evidence="3">3-phytase</fullName>
    </submittedName>
</protein>
<evidence type="ECO:0000259" key="2">
    <source>
        <dbReference type="PROSITE" id="PS51662"/>
    </source>
</evidence>
<comment type="caution">
    <text evidence="3">The sequence shown here is derived from an EMBL/GenBank/DDBJ whole genome shotgun (WGS) entry which is preliminary data.</text>
</comment>
<feature type="chain" id="PRO_5038794884" evidence="1">
    <location>
        <begin position="24"/>
        <end position="430"/>
    </location>
</feature>
<feature type="signal peptide" evidence="1">
    <location>
        <begin position="1"/>
        <end position="23"/>
    </location>
</feature>
<dbReference type="InterPro" id="IPR003431">
    <property type="entry name" value="B-propeller_Phytase"/>
</dbReference>
<dbReference type="OrthoDB" id="8696437at2"/>
<reference evidence="3 4" key="1">
    <citation type="submission" date="2019-02" db="EMBL/GenBank/DDBJ databases">
        <title>Genomic Encyclopedia of Type Strains, Phase IV (KMG-IV): sequencing the most valuable type-strain genomes for metagenomic binning, comparative biology and taxonomic classification.</title>
        <authorList>
            <person name="Goeker M."/>
        </authorList>
    </citation>
    <scope>NUCLEOTIDE SEQUENCE [LARGE SCALE GENOMIC DNA]</scope>
    <source>
        <strain evidence="3 4">DSM 101727</strain>
    </source>
</reference>
<keyword evidence="4" id="KW-1185">Reference proteome</keyword>
<gene>
    <name evidence="3" type="ORF">EV193_102290</name>
</gene>
<evidence type="ECO:0000256" key="1">
    <source>
        <dbReference type="SAM" id="SignalP"/>
    </source>
</evidence>
<feature type="domain" description="BPP" evidence="2">
    <location>
        <begin position="25"/>
        <end position="428"/>
    </location>
</feature>
<sequence length="430" mass="44929">MARLGRIAAASALTLAAVSTVLGGVPASADALPVVQPRTETAPNFDDDPGGNADADDPAIWVHPTNPDRSVVVGTLKNGGLTVVGLNGRQLQHIAAPPAGRFNNVDIIQGARFADRVLDIAVVTDRGRDRLRVYGIDPRGADAGSAVLTDITTASPRLLFSASEAEVEEQRTGYGTTVWPDPAGGAPFVVVSRRHETRLAVFRMRSDSTGKIGYVPSAQIDLPATFTVGGAEWTPCAEPGERPQVEGMVVDGVANVLYAAQEDVGVWRIPLQAGGFGTPELVERVREFGQPATYDATKEECVPTGPPAAEAGTRLSADAEGLTVAYNGDGTRTLVASSQGDSTFSAFAITDTGITATGRFRVGRGYRIDGVQHSDGAAVTTAPLGRAFPNGLLVVHDGENTPAVSDGGETRPNTNFKFVRWDEVTCVLGS</sequence>
<dbReference type="PROSITE" id="PS51662">
    <property type="entry name" value="BP_PHYTASE"/>
    <property type="match status" value="1"/>
</dbReference>
<keyword evidence="1" id="KW-0732">Signal</keyword>
<evidence type="ECO:0000313" key="3">
    <source>
        <dbReference type="EMBL" id="RZS43311.1"/>
    </source>
</evidence>
<evidence type="ECO:0000313" key="4">
    <source>
        <dbReference type="Proteomes" id="UP000294257"/>
    </source>
</evidence>
<accession>A0A4Q7L497</accession>
<dbReference type="AlphaFoldDB" id="A0A4Q7L497"/>
<proteinExistence type="predicted"/>
<dbReference type="Pfam" id="PF02333">
    <property type="entry name" value="Phytase"/>
    <property type="match status" value="2"/>
</dbReference>
<dbReference type="SUPFAM" id="SSF50956">
    <property type="entry name" value="Thermostable phytase (3-phytase)"/>
    <property type="match status" value="1"/>
</dbReference>
<dbReference type="EMBL" id="SGWQ01000002">
    <property type="protein sequence ID" value="RZS43311.1"/>
    <property type="molecule type" value="Genomic_DNA"/>
</dbReference>
<organism evidence="3 4">
    <name type="scientific">Herbihabitans rhizosphaerae</name>
    <dbReference type="NCBI Taxonomy" id="1872711"/>
    <lineage>
        <taxon>Bacteria</taxon>
        <taxon>Bacillati</taxon>
        <taxon>Actinomycetota</taxon>
        <taxon>Actinomycetes</taxon>
        <taxon>Pseudonocardiales</taxon>
        <taxon>Pseudonocardiaceae</taxon>
        <taxon>Herbihabitans</taxon>
    </lineage>
</organism>
<dbReference type="RefSeq" id="WP_130343177.1">
    <property type="nucleotide sequence ID" value="NZ_SGWQ01000002.1"/>
</dbReference>
<name>A0A4Q7L497_9PSEU</name>
<dbReference type="Gene3D" id="2.120.10.30">
    <property type="entry name" value="TolB, C-terminal domain"/>
    <property type="match status" value="1"/>
</dbReference>